<feature type="transmembrane region" description="Helical" evidence="1">
    <location>
        <begin position="112"/>
        <end position="128"/>
    </location>
</feature>
<feature type="transmembrane region" description="Helical" evidence="1">
    <location>
        <begin position="29"/>
        <end position="48"/>
    </location>
</feature>
<gene>
    <name evidence="2" type="ORF">M9979_09810</name>
</gene>
<dbReference type="Proteomes" id="UP001139486">
    <property type="component" value="Unassembled WGS sequence"/>
</dbReference>
<dbReference type="RefSeq" id="WP_254289178.1">
    <property type="nucleotide sequence ID" value="NZ_JAMLDY010000010.1"/>
</dbReference>
<comment type="caution">
    <text evidence="2">The sequence shown here is derived from an EMBL/GenBank/DDBJ whole genome shotgun (WGS) entry which is preliminary data.</text>
</comment>
<accession>A0A9X2KTR2</accession>
<keyword evidence="1" id="KW-0812">Transmembrane</keyword>
<keyword evidence="1" id="KW-1133">Transmembrane helix</keyword>
<dbReference type="Pfam" id="PF11911">
    <property type="entry name" value="DUF3429"/>
    <property type="match status" value="1"/>
</dbReference>
<evidence type="ECO:0000313" key="2">
    <source>
        <dbReference type="EMBL" id="MCP3735163.1"/>
    </source>
</evidence>
<dbReference type="InterPro" id="IPR021836">
    <property type="entry name" value="DUF3429"/>
</dbReference>
<reference evidence="2" key="1">
    <citation type="submission" date="2022-05" db="EMBL/GenBank/DDBJ databases">
        <title>Sphingomonas sp. strain RP10 Genome sequencing and assembly.</title>
        <authorList>
            <person name="Kim I."/>
        </authorList>
    </citation>
    <scope>NUCLEOTIDE SEQUENCE</scope>
    <source>
        <strain evidence="2">RP10</strain>
    </source>
</reference>
<feature type="transmembrane region" description="Helical" evidence="1">
    <location>
        <begin position="149"/>
        <end position="165"/>
    </location>
</feature>
<sequence length="166" mass="16789">MLQPGAVPLVAAGMNHDATRPDIPADGAILGYGPMLPLVAGGIAAWVLPPPWPFWAVQLGILWGALILAFIAGVRRGFGFGYAAASKPAAIGASVAYFTLAGLALVIGRPSAALLPLLIGYVLAALLDRRAALAGNAPAYFATLRPRQLLLGAAGLAALFARAVGG</sequence>
<evidence type="ECO:0000256" key="1">
    <source>
        <dbReference type="SAM" id="Phobius"/>
    </source>
</evidence>
<evidence type="ECO:0000313" key="3">
    <source>
        <dbReference type="Proteomes" id="UP001139486"/>
    </source>
</evidence>
<keyword evidence="1" id="KW-0472">Membrane</keyword>
<feature type="transmembrane region" description="Helical" evidence="1">
    <location>
        <begin position="86"/>
        <end position="106"/>
    </location>
</feature>
<keyword evidence="3" id="KW-1185">Reference proteome</keyword>
<organism evidence="2 3">
    <name type="scientific">Sphingomonas liriopis</name>
    <dbReference type="NCBI Taxonomy" id="2949094"/>
    <lineage>
        <taxon>Bacteria</taxon>
        <taxon>Pseudomonadati</taxon>
        <taxon>Pseudomonadota</taxon>
        <taxon>Alphaproteobacteria</taxon>
        <taxon>Sphingomonadales</taxon>
        <taxon>Sphingomonadaceae</taxon>
        <taxon>Sphingomonas</taxon>
    </lineage>
</organism>
<dbReference type="EMBL" id="JAMLDY010000010">
    <property type="protein sequence ID" value="MCP3735163.1"/>
    <property type="molecule type" value="Genomic_DNA"/>
</dbReference>
<protein>
    <submittedName>
        <fullName evidence="2">DUF3429 domain-containing protein</fullName>
    </submittedName>
</protein>
<proteinExistence type="predicted"/>
<feature type="transmembrane region" description="Helical" evidence="1">
    <location>
        <begin position="54"/>
        <end position="74"/>
    </location>
</feature>
<name>A0A9X2KTR2_9SPHN</name>
<dbReference type="AlphaFoldDB" id="A0A9X2KTR2"/>